<sequence>MEQTEAEGEARVAERRVSRNGADGAGRLGSYHGWCEDGKERTTAGRRGREEQQATRFRCKVEEKGSSGRSSAELRETQHRFSWRGRARRIVIVPVIDLGPRRLFHCCGHGDAVRRRYCEDASTTTALTLFTQRVSTQHTGSARFGAGLKLSIAGPVKLAPWRRASLEIRIIAFPRPAEDLSGSYHESWRRSLDPPSLDCTTHTTCGLACALPSRLQSLQLVLVPAFSAASTPTQQAPSSQ</sequence>
<protein>
    <submittedName>
        <fullName evidence="2">Uncharacterized protein</fullName>
    </submittedName>
</protein>
<feature type="compositionally biased region" description="Basic and acidic residues" evidence="1">
    <location>
        <begin position="8"/>
        <end position="17"/>
    </location>
</feature>
<feature type="compositionally biased region" description="Basic and acidic residues" evidence="1">
    <location>
        <begin position="34"/>
        <end position="78"/>
    </location>
</feature>
<evidence type="ECO:0000313" key="2">
    <source>
        <dbReference type="EMBL" id="KAF2131181.1"/>
    </source>
</evidence>
<proteinExistence type="predicted"/>
<feature type="region of interest" description="Disordered" evidence="1">
    <location>
        <begin position="1"/>
        <end position="78"/>
    </location>
</feature>
<name>A0A6A6AL54_9PLEO</name>
<dbReference type="Proteomes" id="UP000799771">
    <property type="component" value="Unassembled WGS sequence"/>
</dbReference>
<evidence type="ECO:0000256" key="1">
    <source>
        <dbReference type="SAM" id="MobiDB-lite"/>
    </source>
</evidence>
<dbReference type="EMBL" id="ML977503">
    <property type="protein sequence ID" value="KAF2131181.1"/>
    <property type="molecule type" value="Genomic_DNA"/>
</dbReference>
<dbReference type="GeneID" id="54410768"/>
<dbReference type="RefSeq" id="XP_033525568.1">
    <property type="nucleotide sequence ID" value="XM_033670336.1"/>
</dbReference>
<dbReference type="AlphaFoldDB" id="A0A6A6AL54"/>
<gene>
    <name evidence="2" type="ORF">P153DRAFT_384400</name>
</gene>
<reference evidence="2" key="1">
    <citation type="journal article" date="2020" name="Stud. Mycol.">
        <title>101 Dothideomycetes genomes: a test case for predicting lifestyles and emergence of pathogens.</title>
        <authorList>
            <person name="Haridas S."/>
            <person name="Albert R."/>
            <person name="Binder M."/>
            <person name="Bloem J."/>
            <person name="Labutti K."/>
            <person name="Salamov A."/>
            <person name="Andreopoulos B."/>
            <person name="Baker S."/>
            <person name="Barry K."/>
            <person name="Bills G."/>
            <person name="Bluhm B."/>
            <person name="Cannon C."/>
            <person name="Castanera R."/>
            <person name="Culley D."/>
            <person name="Daum C."/>
            <person name="Ezra D."/>
            <person name="Gonzalez J."/>
            <person name="Henrissat B."/>
            <person name="Kuo A."/>
            <person name="Liang C."/>
            <person name="Lipzen A."/>
            <person name="Lutzoni F."/>
            <person name="Magnuson J."/>
            <person name="Mondo S."/>
            <person name="Nolan M."/>
            <person name="Ohm R."/>
            <person name="Pangilinan J."/>
            <person name="Park H.-J."/>
            <person name="Ramirez L."/>
            <person name="Alfaro M."/>
            <person name="Sun H."/>
            <person name="Tritt A."/>
            <person name="Yoshinaga Y."/>
            <person name="Zwiers L.-H."/>
            <person name="Turgeon B."/>
            <person name="Goodwin S."/>
            <person name="Spatafora J."/>
            <person name="Crous P."/>
            <person name="Grigoriev I."/>
        </authorList>
    </citation>
    <scope>NUCLEOTIDE SEQUENCE</scope>
    <source>
        <strain evidence="2">CBS 119687</strain>
    </source>
</reference>
<accession>A0A6A6AL54</accession>
<keyword evidence="3" id="KW-1185">Reference proteome</keyword>
<organism evidence="2 3">
    <name type="scientific">Dothidotthia symphoricarpi CBS 119687</name>
    <dbReference type="NCBI Taxonomy" id="1392245"/>
    <lineage>
        <taxon>Eukaryota</taxon>
        <taxon>Fungi</taxon>
        <taxon>Dikarya</taxon>
        <taxon>Ascomycota</taxon>
        <taxon>Pezizomycotina</taxon>
        <taxon>Dothideomycetes</taxon>
        <taxon>Pleosporomycetidae</taxon>
        <taxon>Pleosporales</taxon>
        <taxon>Dothidotthiaceae</taxon>
        <taxon>Dothidotthia</taxon>
    </lineage>
</organism>
<evidence type="ECO:0000313" key="3">
    <source>
        <dbReference type="Proteomes" id="UP000799771"/>
    </source>
</evidence>